<dbReference type="KEGG" id="scy:SCATT_25550"/>
<keyword evidence="2" id="KW-1185">Reference proteome</keyword>
<reference evidence="2" key="1">
    <citation type="submission" date="2011-12" db="EMBL/GenBank/DDBJ databases">
        <title>Complete genome sequence of Streptomyces cattleya strain DSM 46488.</title>
        <authorList>
            <person name="Ou H.-Y."/>
            <person name="Li P."/>
            <person name="Zhao C."/>
            <person name="O'Hagan D."/>
            <person name="Deng Z."/>
        </authorList>
    </citation>
    <scope>NUCLEOTIDE SEQUENCE [LARGE SCALE GENOMIC DNA]</scope>
    <source>
        <strain evidence="2">ATCC 35852 / DSM 46488 / JCM 4925 / NBRC 14057 / NRRL 8057</strain>
    </source>
</reference>
<dbReference type="eggNOG" id="ENOG5031H8G">
    <property type="taxonomic scope" value="Bacteria"/>
</dbReference>
<dbReference type="AlphaFoldDB" id="G8WWN9"/>
<organism evidence="1 2">
    <name type="scientific">Streptantibioticus cattleyicolor (strain ATCC 35852 / DSM 46488 / JCM 4925 / NBRC 14057 / NRRL 8057)</name>
    <name type="common">Streptomyces cattleya</name>
    <dbReference type="NCBI Taxonomy" id="1003195"/>
    <lineage>
        <taxon>Bacteria</taxon>
        <taxon>Bacillati</taxon>
        <taxon>Actinomycetota</taxon>
        <taxon>Actinomycetes</taxon>
        <taxon>Kitasatosporales</taxon>
        <taxon>Streptomycetaceae</taxon>
        <taxon>Streptantibioticus</taxon>
    </lineage>
</organism>
<dbReference type="PATRIC" id="fig|1003195.29.peg.2561"/>
<proteinExistence type="predicted"/>
<sequence>MWAGFAGVYSDTVEMMLDAELSFAAVGFFDVGDGNVGQCSLTVAATVSGHASPETAADGICEILSRTSEAEVQRLDLPCGPAVLAVSGREITVDARATTTGEDTVVRTRQLQVMVPFPTGPYLAVFTMETPAMQHWEDFSTMMSEIMRSVAFPEQDAENADG</sequence>
<dbReference type="EMBL" id="CP003219">
    <property type="protein sequence ID" value="AEW94926.1"/>
    <property type="molecule type" value="Genomic_DNA"/>
</dbReference>
<name>G8WWN9_STREN</name>
<dbReference type="STRING" id="1003195.SCATT_25550"/>
<dbReference type="Proteomes" id="UP000007842">
    <property type="component" value="Chromosome"/>
</dbReference>
<accession>G8WWN9</accession>
<evidence type="ECO:0000313" key="1">
    <source>
        <dbReference type="EMBL" id="AEW94926.1"/>
    </source>
</evidence>
<evidence type="ECO:0000313" key="2">
    <source>
        <dbReference type="Proteomes" id="UP000007842"/>
    </source>
</evidence>
<protein>
    <submittedName>
        <fullName evidence="1">Uncharacterized protein</fullName>
    </submittedName>
</protein>
<gene>
    <name evidence="1" type="ordered locus">SCATT_25550</name>
</gene>
<dbReference type="HOGENOM" id="CLU_099053_0_0_11"/>